<dbReference type="Gene3D" id="3.90.550.10">
    <property type="entry name" value="Spore Coat Polysaccharide Biosynthesis Protein SpsA, Chain A"/>
    <property type="match status" value="1"/>
</dbReference>
<comment type="caution">
    <text evidence="6">The sequence shown here is derived from an EMBL/GenBank/DDBJ whole genome shotgun (WGS) entry which is preliminary data.</text>
</comment>
<reference evidence="7" key="1">
    <citation type="submission" date="2017-09" db="EMBL/GenBank/DDBJ databases">
        <title>Depth-based differentiation of microbial function through sediment-hosted aquifers and enrichment of novel symbionts in the deep terrestrial subsurface.</title>
        <authorList>
            <person name="Probst A.J."/>
            <person name="Ladd B."/>
            <person name="Jarett J.K."/>
            <person name="Geller-Mcgrath D.E."/>
            <person name="Sieber C.M.K."/>
            <person name="Emerson J.B."/>
            <person name="Anantharaman K."/>
            <person name="Thomas B.C."/>
            <person name="Malmstrom R."/>
            <person name="Stieglmeier M."/>
            <person name="Klingl A."/>
            <person name="Woyke T."/>
            <person name="Ryan C.M."/>
            <person name="Banfield J.F."/>
        </authorList>
    </citation>
    <scope>NUCLEOTIDE SEQUENCE [LARGE SCALE GENOMIC DNA]</scope>
</reference>
<keyword evidence="3" id="KW-0808">Transferase</keyword>
<dbReference type="Proteomes" id="UP000229631">
    <property type="component" value="Unassembled WGS sequence"/>
</dbReference>
<evidence type="ECO:0000256" key="2">
    <source>
        <dbReference type="ARBA" id="ARBA00022676"/>
    </source>
</evidence>
<keyword evidence="4" id="KW-1133">Transmembrane helix</keyword>
<dbReference type="GO" id="GO:0016757">
    <property type="term" value="F:glycosyltransferase activity"/>
    <property type="evidence" value="ECO:0007669"/>
    <property type="project" value="UniProtKB-KW"/>
</dbReference>
<name>A0A2M7BDC7_9BACT</name>
<proteinExistence type="inferred from homology"/>
<evidence type="ECO:0000313" key="7">
    <source>
        <dbReference type="Proteomes" id="UP000229631"/>
    </source>
</evidence>
<feature type="transmembrane region" description="Helical" evidence="4">
    <location>
        <begin position="262"/>
        <end position="280"/>
    </location>
</feature>
<evidence type="ECO:0000313" key="6">
    <source>
        <dbReference type="EMBL" id="PIV01070.1"/>
    </source>
</evidence>
<keyword evidence="2" id="KW-0328">Glycosyltransferase</keyword>
<keyword evidence="4" id="KW-0472">Membrane</keyword>
<dbReference type="PANTHER" id="PTHR43630:SF1">
    <property type="entry name" value="POLY-BETA-1,6-N-ACETYL-D-GLUCOSAMINE SYNTHASE"/>
    <property type="match status" value="1"/>
</dbReference>
<evidence type="ECO:0000256" key="1">
    <source>
        <dbReference type="ARBA" id="ARBA00006739"/>
    </source>
</evidence>
<evidence type="ECO:0000256" key="4">
    <source>
        <dbReference type="SAM" id="Phobius"/>
    </source>
</evidence>
<dbReference type="Pfam" id="PF00535">
    <property type="entry name" value="Glycos_transf_2"/>
    <property type="match status" value="1"/>
</dbReference>
<dbReference type="SUPFAM" id="SSF53448">
    <property type="entry name" value="Nucleotide-diphospho-sugar transferases"/>
    <property type="match status" value="1"/>
</dbReference>
<keyword evidence="4" id="KW-0812">Transmembrane</keyword>
<comment type="similarity">
    <text evidence="1">Belongs to the glycosyltransferase 2 family.</text>
</comment>
<dbReference type="EMBL" id="PEVC01000033">
    <property type="protein sequence ID" value="PIV01070.1"/>
    <property type="molecule type" value="Genomic_DNA"/>
</dbReference>
<feature type="domain" description="Glycosyltransferase 2-like" evidence="5">
    <location>
        <begin position="4"/>
        <end position="121"/>
    </location>
</feature>
<sequence>MKVSLVVTVLNEAKTIEAFLDSIEKQTLKPDEVVIVDGGSTDWTINKLIKPEMNLKVLVYAGSNRSQGRNRGIQMAKNEIIAVTDCGCILDKNWFLEITKPFADEKVNAVAGYYLAKAETALQKCVAPFFCITESEIKKLARKKNFEFLPSSRSFAFKKSVWSKVGGYPEDLNYCEDLVFDQKIKSSGFNFYFASKAVVYWPQRKTFKSIYKQFFNYATGDGQAFFSPYQTHSLKISLIYFRYFLALDFLVLAFRHPVFGKILILGFLFYVFCSMVKHFNEVKEIRALYLLPLIRFLADFAIMAGTVKGILRAIKLSKISLFHVKENLS</sequence>
<dbReference type="InterPro" id="IPR029044">
    <property type="entry name" value="Nucleotide-diphossugar_trans"/>
</dbReference>
<organism evidence="6 7">
    <name type="scientific">Candidatus Shapirobacteria bacterium CG03_land_8_20_14_0_80_39_12</name>
    <dbReference type="NCBI Taxonomy" id="1974879"/>
    <lineage>
        <taxon>Bacteria</taxon>
        <taxon>Candidatus Shapironibacteriota</taxon>
    </lineage>
</organism>
<evidence type="ECO:0000256" key="3">
    <source>
        <dbReference type="ARBA" id="ARBA00022679"/>
    </source>
</evidence>
<dbReference type="PANTHER" id="PTHR43630">
    <property type="entry name" value="POLY-BETA-1,6-N-ACETYL-D-GLUCOSAMINE SYNTHASE"/>
    <property type="match status" value="1"/>
</dbReference>
<feature type="transmembrane region" description="Helical" evidence="4">
    <location>
        <begin position="286"/>
        <end position="311"/>
    </location>
</feature>
<dbReference type="AlphaFoldDB" id="A0A2M7BDC7"/>
<dbReference type="InterPro" id="IPR001173">
    <property type="entry name" value="Glyco_trans_2-like"/>
</dbReference>
<evidence type="ECO:0000259" key="5">
    <source>
        <dbReference type="Pfam" id="PF00535"/>
    </source>
</evidence>
<accession>A0A2M7BDC7</accession>
<protein>
    <recommendedName>
        <fullName evidence="5">Glycosyltransferase 2-like domain-containing protein</fullName>
    </recommendedName>
</protein>
<gene>
    <name evidence="6" type="ORF">COS54_01715</name>
</gene>